<organism evidence="4">
    <name type="scientific">marine sediment metagenome</name>
    <dbReference type="NCBI Taxonomy" id="412755"/>
    <lineage>
        <taxon>unclassified sequences</taxon>
        <taxon>metagenomes</taxon>
        <taxon>ecological metagenomes</taxon>
    </lineage>
</organism>
<dbReference type="EMBL" id="BARU01005742">
    <property type="protein sequence ID" value="GAH40731.1"/>
    <property type="molecule type" value="Genomic_DNA"/>
</dbReference>
<dbReference type="Gene3D" id="6.10.140.1720">
    <property type="match status" value="1"/>
</dbReference>
<accession>X1F507</accession>
<dbReference type="GO" id="GO:0005694">
    <property type="term" value="C:chromosome"/>
    <property type="evidence" value="ECO:0007669"/>
    <property type="project" value="InterPro"/>
</dbReference>
<gene>
    <name evidence="4" type="ORF">S03H2_11238</name>
</gene>
<protein>
    <recommendedName>
        <fullName evidence="3">SMC hinge domain-containing protein</fullName>
    </recommendedName>
</protein>
<comment type="caution">
    <text evidence="4">The sequence shown here is derived from an EMBL/GenBank/DDBJ whole genome shotgun (WGS) entry which is preliminary data.</text>
</comment>
<feature type="non-terminal residue" evidence="4">
    <location>
        <position position="481"/>
    </location>
</feature>
<dbReference type="AlphaFoldDB" id="X1F507"/>
<proteinExistence type="predicted"/>
<keyword evidence="1" id="KW-0175">Coiled coil</keyword>
<name>X1F507_9ZZZZ</name>
<dbReference type="PANTHER" id="PTHR43977">
    <property type="entry name" value="STRUCTURAL MAINTENANCE OF CHROMOSOMES PROTEIN 3"/>
    <property type="match status" value="1"/>
</dbReference>
<feature type="coiled-coil region" evidence="1">
    <location>
        <begin position="14"/>
        <end position="48"/>
    </location>
</feature>
<feature type="coiled-coil region" evidence="1">
    <location>
        <begin position="81"/>
        <end position="129"/>
    </location>
</feature>
<dbReference type="Pfam" id="PF06470">
    <property type="entry name" value="SMC_hinge"/>
    <property type="match status" value="1"/>
</dbReference>
<dbReference type="InterPro" id="IPR010935">
    <property type="entry name" value="SMC_hinge"/>
</dbReference>
<evidence type="ECO:0000313" key="4">
    <source>
        <dbReference type="EMBL" id="GAH40731.1"/>
    </source>
</evidence>
<evidence type="ECO:0000256" key="2">
    <source>
        <dbReference type="SAM" id="MobiDB-lite"/>
    </source>
</evidence>
<evidence type="ECO:0000256" key="1">
    <source>
        <dbReference type="SAM" id="Coils"/>
    </source>
</evidence>
<dbReference type="InterPro" id="IPR036277">
    <property type="entry name" value="SMC_hinge_sf"/>
</dbReference>
<dbReference type="Gene3D" id="1.20.1060.20">
    <property type="match status" value="1"/>
</dbReference>
<feature type="non-terminal residue" evidence="4">
    <location>
        <position position="1"/>
    </location>
</feature>
<dbReference type="GO" id="GO:0005524">
    <property type="term" value="F:ATP binding"/>
    <property type="evidence" value="ECO:0007669"/>
    <property type="project" value="InterPro"/>
</dbReference>
<dbReference type="GO" id="GO:0051276">
    <property type="term" value="P:chromosome organization"/>
    <property type="evidence" value="ECO:0007669"/>
    <property type="project" value="InterPro"/>
</dbReference>
<feature type="region of interest" description="Disordered" evidence="2">
    <location>
        <begin position="309"/>
        <end position="330"/>
    </location>
</feature>
<dbReference type="SUPFAM" id="SSF75553">
    <property type="entry name" value="Smc hinge domain"/>
    <property type="match status" value="1"/>
</dbReference>
<feature type="coiled-coil region" evidence="1">
    <location>
        <begin position="158"/>
        <end position="213"/>
    </location>
</feature>
<sequence length="481" mass="53403">PGERRVVFDEAAGISRYKVRKREASRRLERVEQNLLRLMDILAEVQKRLRSIKYQAGKARSYQAHTTRLKELRSLFTLAEYHRLSSQRQEIQAQADALADALAALSSRVARLQTARTASEAELTELERAAHEFDGRILAVSGEITTCQQRSEMLAGRARELADEIASEAARCEKLEARAEANAGEAESRKRQQADLEAELAGLSDRHESLAQRHLREQEAVRQLANRREDEKNGTLDLLRRTAELHNEINTYSIRRENLHSQRQRLSGRAEEIARGLEDLLAQQGALRAKLREADGVIADSTARLEQARRQSADLDGSTEQARAELSQAERRHSALLSRQAVLEEMQRRLEGVGEGTRRLLTAAREGRATFIRGMLGDFIETDVVHAGVITAALAEAEQSLLADRLEDVLAAAGQLKEMLSETDGVELICLDQLPPESGDDRPVRPDGVTACAADLVRCDADAGVARLVKALLGRTLVVES</sequence>
<feature type="domain" description="SMC hinge" evidence="3">
    <location>
        <begin position="372"/>
        <end position="481"/>
    </location>
</feature>
<reference evidence="4" key="1">
    <citation type="journal article" date="2014" name="Front. Microbiol.">
        <title>High frequency of phylogenetically diverse reductive dehalogenase-homologous genes in deep subseafloor sedimentary metagenomes.</title>
        <authorList>
            <person name="Kawai M."/>
            <person name="Futagami T."/>
            <person name="Toyoda A."/>
            <person name="Takaki Y."/>
            <person name="Nishi S."/>
            <person name="Hori S."/>
            <person name="Arai W."/>
            <person name="Tsubouchi T."/>
            <person name="Morono Y."/>
            <person name="Uchiyama I."/>
            <person name="Ito T."/>
            <person name="Fujiyama A."/>
            <person name="Inagaki F."/>
            <person name="Takami H."/>
        </authorList>
    </citation>
    <scope>NUCLEOTIDE SEQUENCE</scope>
    <source>
        <strain evidence="4">Expedition CK06-06</strain>
    </source>
</reference>
<evidence type="ECO:0000259" key="3">
    <source>
        <dbReference type="Pfam" id="PF06470"/>
    </source>
</evidence>